<keyword evidence="2" id="KW-0808">Transferase</keyword>
<proteinExistence type="predicted"/>
<reference evidence="2" key="2">
    <citation type="journal article" date="2019" name="Genome Biol. Evol.">
        <title>Day and night: Metabolic profiles and evolutionary relationships of six axenic non-marine cyanobacteria.</title>
        <authorList>
            <person name="Will S.E."/>
            <person name="Henke P."/>
            <person name="Boedeker C."/>
            <person name="Huang S."/>
            <person name="Brinkmann H."/>
            <person name="Rohde M."/>
            <person name="Jarek M."/>
            <person name="Friedl T."/>
            <person name="Seufert S."/>
            <person name="Schumacher M."/>
            <person name="Overmann J."/>
            <person name="Neumann-Schaal M."/>
            <person name="Petersen J."/>
        </authorList>
    </citation>
    <scope>NUCLEOTIDE SEQUENCE [LARGE SCALE GENOMIC DNA]</scope>
    <source>
        <strain evidence="2">PCC 7102</strain>
    </source>
</reference>
<evidence type="ECO:0000313" key="3">
    <source>
        <dbReference type="Proteomes" id="UP000271624"/>
    </source>
</evidence>
<evidence type="ECO:0000259" key="1">
    <source>
        <dbReference type="Pfam" id="PF00535"/>
    </source>
</evidence>
<accession>A0A433VU77</accession>
<dbReference type="PANTHER" id="PTHR43685">
    <property type="entry name" value="GLYCOSYLTRANSFERASE"/>
    <property type="match status" value="1"/>
</dbReference>
<dbReference type="SUPFAM" id="SSF53448">
    <property type="entry name" value="Nucleotide-diphospho-sugar transferases"/>
    <property type="match status" value="1"/>
</dbReference>
<dbReference type="AlphaFoldDB" id="A0A433VU77"/>
<gene>
    <name evidence="2" type="ORF">DSM106972_001750</name>
</gene>
<comment type="caution">
    <text evidence="2">The sequence shown here is derived from an EMBL/GenBank/DDBJ whole genome shotgun (WGS) entry which is preliminary data.</text>
</comment>
<dbReference type="InterPro" id="IPR050834">
    <property type="entry name" value="Glycosyltransf_2"/>
</dbReference>
<dbReference type="OrthoDB" id="8936324at2"/>
<dbReference type="Proteomes" id="UP000271624">
    <property type="component" value="Unassembled WGS sequence"/>
</dbReference>
<reference evidence="2" key="1">
    <citation type="submission" date="2018-12" db="EMBL/GenBank/DDBJ databases">
        <authorList>
            <person name="Will S."/>
            <person name="Neumann-Schaal M."/>
            <person name="Henke P."/>
        </authorList>
    </citation>
    <scope>NUCLEOTIDE SEQUENCE</scope>
    <source>
        <strain evidence="2">PCC 7102</strain>
    </source>
</reference>
<dbReference type="Pfam" id="PF00535">
    <property type="entry name" value="Glycos_transf_2"/>
    <property type="match status" value="1"/>
</dbReference>
<keyword evidence="3" id="KW-1185">Reference proteome</keyword>
<dbReference type="Gene3D" id="3.90.550.10">
    <property type="entry name" value="Spore Coat Polysaccharide Biosynthesis Protein SpsA, Chain A"/>
    <property type="match status" value="1"/>
</dbReference>
<name>A0A433VU77_9CYAN</name>
<organism evidence="2 3">
    <name type="scientific">Dulcicalothrix desertica PCC 7102</name>
    <dbReference type="NCBI Taxonomy" id="232991"/>
    <lineage>
        <taxon>Bacteria</taxon>
        <taxon>Bacillati</taxon>
        <taxon>Cyanobacteriota</taxon>
        <taxon>Cyanophyceae</taxon>
        <taxon>Nostocales</taxon>
        <taxon>Calotrichaceae</taxon>
        <taxon>Dulcicalothrix</taxon>
    </lineage>
</organism>
<dbReference type="PANTHER" id="PTHR43685:SF12">
    <property type="entry name" value="GLYCOSYL TRANSFERASE FAMILY 2"/>
    <property type="match status" value="1"/>
</dbReference>
<protein>
    <submittedName>
        <fullName evidence="2">Glycosyl transferase</fullName>
    </submittedName>
</protein>
<dbReference type="InterPro" id="IPR001173">
    <property type="entry name" value="Glyco_trans_2-like"/>
</dbReference>
<dbReference type="GO" id="GO:0016740">
    <property type="term" value="F:transferase activity"/>
    <property type="evidence" value="ECO:0007669"/>
    <property type="project" value="UniProtKB-KW"/>
</dbReference>
<sequence>MNLSVIVPCFNAADTIAFQLEALAKQQCSLPWEIIVVDNGSTDDTVAIIKQYQHRLPHLRFVETSAIQCAAHARNVGASVAYSEALAFCDADDEVAACWVAAMIEALSKYDFVAGYNDYWKLNQPWVIECCKYREGNGVNKHPYLPYAGASNLGVKRSVHEMVSGFDEKMLVLEDVDYCWRIQEAGKTLNSATNALVHFRFRNTIGDLYHRYRKLAVYDVLLNKQHQKVGMPKLIKWQSFVKDAAILPVKFLLKVHNREKLVRWLLDVAWFTGHLQGCIKYKYLP</sequence>
<dbReference type="RefSeq" id="WP_127077961.1">
    <property type="nucleotide sequence ID" value="NZ_RSCL01000001.1"/>
</dbReference>
<dbReference type="EMBL" id="RSCL01000001">
    <property type="protein sequence ID" value="RUT09680.1"/>
    <property type="molecule type" value="Genomic_DNA"/>
</dbReference>
<dbReference type="InterPro" id="IPR029044">
    <property type="entry name" value="Nucleotide-diphossugar_trans"/>
</dbReference>
<feature type="domain" description="Glycosyltransferase 2-like" evidence="1">
    <location>
        <begin position="4"/>
        <end position="115"/>
    </location>
</feature>
<evidence type="ECO:0000313" key="2">
    <source>
        <dbReference type="EMBL" id="RUT09680.1"/>
    </source>
</evidence>